<dbReference type="AlphaFoldDB" id="A0A841RP53"/>
<evidence type="ECO:0000313" key="4">
    <source>
        <dbReference type="Proteomes" id="UP000572212"/>
    </source>
</evidence>
<dbReference type="EMBL" id="JACHON010000015">
    <property type="protein sequence ID" value="MBB6513652.1"/>
    <property type="molecule type" value="Genomic_DNA"/>
</dbReference>
<reference evidence="3 4" key="1">
    <citation type="submission" date="2020-08" db="EMBL/GenBank/DDBJ databases">
        <title>Genomic Encyclopedia of Type Strains, Phase IV (KMG-IV): sequencing the most valuable type-strain genomes for metagenomic binning, comparative biology and taxonomic classification.</title>
        <authorList>
            <person name="Goeker M."/>
        </authorList>
    </citation>
    <scope>NUCLEOTIDE SEQUENCE [LARGE SCALE GENOMIC DNA]</scope>
    <source>
        <strain evidence="3 4">DSM 11805</strain>
    </source>
</reference>
<comment type="similarity">
    <text evidence="2">Belongs to the 2H phosphoesterase superfamily. ThpR family.</text>
</comment>
<feature type="active site" description="Proton acceptor" evidence="2">
    <location>
        <position position="126"/>
    </location>
</feature>
<name>A0A841RP53_9BACI</name>
<dbReference type="PANTHER" id="PTHR35561:SF1">
    <property type="entry name" value="RNA 2',3'-CYCLIC PHOSPHODIESTERASE"/>
    <property type="match status" value="1"/>
</dbReference>
<evidence type="ECO:0000313" key="3">
    <source>
        <dbReference type="EMBL" id="MBB6513652.1"/>
    </source>
</evidence>
<dbReference type="Gene3D" id="3.90.1140.10">
    <property type="entry name" value="Cyclic phosphodiesterase"/>
    <property type="match status" value="1"/>
</dbReference>
<dbReference type="InterPro" id="IPR004175">
    <property type="entry name" value="RNA_CPDase"/>
</dbReference>
<keyword evidence="3" id="KW-0436">Ligase</keyword>
<dbReference type="PANTHER" id="PTHR35561">
    <property type="entry name" value="RNA 2',3'-CYCLIC PHOSPHODIESTERASE"/>
    <property type="match status" value="1"/>
</dbReference>
<evidence type="ECO:0000256" key="2">
    <source>
        <dbReference type="HAMAP-Rule" id="MF_01940"/>
    </source>
</evidence>
<dbReference type="EC" id="3.1.4.58" evidence="2"/>
<dbReference type="HAMAP" id="MF_01940">
    <property type="entry name" value="RNA_CPDase"/>
    <property type="match status" value="1"/>
</dbReference>
<gene>
    <name evidence="3" type="ORF">GGQ92_002466</name>
</gene>
<dbReference type="Proteomes" id="UP000572212">
    <property type="component" value="Unassembled WGS sequence"/>
</dbReference>
<comment type="caution">
    <text evidence="3">The sequence shown here is derived from an EMBL/GenBank/DDBJ whole genome shotgun (WGS) entry which is preliminary data.</text>
</comment>
<protein>
    <recommendedName>
        <fullName evidence="2">RNA 2',3'-cyclic phosphodiesterase</fullName>
        <shortName evidence="2">RNA 2',3'-CPDase</shortName>
        <ecNumber evidence="2">3.1.4.58</ecNumber>
    </recommendedName>
</protein>
<feature type="active site" description="Proton donor" evidence="2">
    <location>
        <position position="41"/>
    </location>
</feature>
<comment type="catalytic activity">
    <reaction evidence="2">
        <text>a 3'-end 2',3'-cyclophospho-ribonucleotide-RNA + H2O = a 3'-end 2'-phospho-ribonucleotide-RNA + H(+)</text>
        <dbReference type="Rhea" id="RHEA:11828"/>
        <dbReference type="Rhea" id="RHEA-COMP:10464"/>
        <dbReference type="Rhea" id="RHEA-COMP:17353"/>
        <dbReference type="ChEBI" id="CHEBI:15377"/>
        <dbReference type="ChEBI" id="CHEBI:15378"/>
        <dbReference type="ChEBI" id="CHEBI:83064"/>
        <dbReference type="ChEBI" id="CHEBI:173113"/>
        <dbReference type="EC" id="3.1.4.58"/>
    </reaction>
</comment>
<dbReference type="InterPro" id="IPR009097">
    <property type="entry name" value="Cyclic_Pdiesterase"/>
</dbReference>
<organism evidence="3 4">
    <name type="scientific">Gracilibacillus halotolerans</name>
    <dbReference type="NCBI Taxonomy" id="74386"/>
    <lineage>
        <taxon>Bacteria</taxon>
        <taxon>Bacillati</taxon>
        <taxon>Bacillota</taxon>
        <taxon>Bacilli</taxon>
        <taxon>Bacillales</taxon>
        <taxon>Bacillaceae</taxon>
        <taxon>Gracilibacillus</taxon>
    </lineage>
</organism>
<evidence type="ECO:0000256" key="1">
    <source>
        <dbReference type="ARBA" id="ARBA00022801"/>
    </source>
</evidence>
<dbReference type="NCBIfam" id="TIGR02258">
    <property type="entry name" value="2_5_ligase"/>
    <property type="match status" value="1"/>
</dbReference>
<dbReference type="GO" id="GO:0016874">
    <property type="term" value="F:ligase activity"/>
    <property type="evidence" value="ECO:0007669"/>
    <property type="project" value="UniProtKB-KW"/>
</dbReference>
<keyword evidence="4" id="KW-1185">Reference proteome</keyword>
<feature type="short sequence motif" description="HXTX 2" evidence="2">
    <location>
        <begin position="126"/>
        <end position="129"/>
    </location>
</feature>
<dbReference type="GO" id="GO:0008664">
    <property type="term" value="F:RNA 2',3'-cyclic 3'-phosphodiesterase activity"/>
    <property type="evidence" value="ECO:0007669"/>
    <property type="project" value="UniProtKB-EC"/>
</dbReference>
<proteinExistence type="inferred from homology"/>
<comment type="function">
    <text evidence="2">Hydrolyzes RNA 2',3'-cyclic phosphodiester to an RNA 2'-phosphomonoester.</text>
</comment>
<keyword evidence="1 2" id="KW-0378">Hydrolase</keyword>
<dbReference type="GO" id="GO:0004113">
    <property type="term" value="F:2',3'-cyclic-nucleotide 3'-phosphodiesterase activity"/>
    <property type="evidence" value="ECO:0007669"/>
    <property type="project" value="InterPro"/>
</dbReference>
<dbReference type="RefSeq" id="WP_184249222.1">
    <property type="nucleotide sequence ID" value="NZ_BAAACU010000013.1"/>
</dbReference>
<dbReference type="Pfam" id="PF13563">
    <property type="entry name" value="2_5_RNA_ligase2"/>
    <property type="match status" value="1"/>
</dbReference>
<feature type="short sequence motif" description="HXTX 1" evidence="2">
    <location>
        <begin position="41"/>
        <end position="44"/>
    </location>
</feature>
<dbReference type="SUPFAM" id="SSF55144">
    <property type="entry name" value="LigT-like"/>
    <property type="match status" value="1"/>
</dbReference>
<sequence length="178" mass="20803">MVHFFIAIPVTKDIKRLATPIQQELKREQQHKVYVHPDDLHITVHFFGELEEVKVRALAKSLQEAISIRPFTLNIGELHFFGEQQKPSVVWLGVEEHPTLTKLYDFTQRIIKENGLAADNKNYRPHITLAKKWKQDASAFNMPNEPIPNTPMQVDEMVIYKIHPKNEPKYEAVFHIKM</sequence>
<accession>A0A841RP53</accession>